<dbReference type="InterPro" id="IPR051533">
    <property type="entry name" value="WaaL-like"/>
</dbReference>
<keyword evidence="2 5" id="KW-0812">Transmembrane</keyword>
<feature type="transmembrane region" description="Helical" evidence="5">
    <location>
        <begin position="88"/>
        <end position="108"/>
    </location>
</feature>
<evidence type="ECO:0000256" key="4">
    <source>
        <dbReference type="ARBA" id="ARBA00023136"/>
    </source>
</evidence>
<feature type="transmembrane region" description="Helical" evidence="5">
    <location>
        <begin position="197"/>
        <end position="214"/>
    </location>
</feature>
<proteinExistence type="predicted"/>
<organism evidence="7 8">
    <name type="scientific">Alkaliphilus metalliredigens (strain QYMF)</name>
    <dbReference type="NCBI Taxonomy" id="293826"/>
    <lineage>
        <taxon>Bacteria</taxon>
        <taxon>Bacillati</taxon>
        <taxon>Bacillota</taxon>
        <taxon>Clostridia</taxon>
        <taxon>Peptostreptococcales</taxon>
        <taxon>Natronincolaceae</taxon>
        <taxon>Alkaliphilus</taxon>
    </lineage>
</organism>
<dbReference type="PANTHER" id="PTHR37422:SF23">
    <property type="entry name" value="TEICHURONIC ACID BIOSYNTHESIS PROTEIN TUAE"/>
    <property type="match status" value="1"/>
</dbReference>
<dbReference type="AlphaFoldDB" id="A6TJS7"/>
<evidence type="ECO:0000256" key="1">
    <source>
        <dbReference type="ARBA" id="ARBA00004141"/>
    </source>
</evidence>
<feature type="transmembrane region" description="Helical" evidence="5">
    <location>
        <begin position="175"/>
        <end position="190"/>
    </location>
</feature>
<feature type="transmembrane region" description="Helical" evidence="5">
    <location>
        <begin position="331"/>
        <end position="352"/>
    </location>
</feature>
<feature type="transmembrane region" description="Helical" evidence="5">
    <location>
        <begin position="25"/>
        <end position="44"/>
    </location>
</feature>
<evidence type="ECO:0000313" key="7">
    <source>
        <dbReference type="EMBL" id="ABR46445.1"/>
    </source>
</evidence>
<feature type="transmembrane region" description="Helical" evidence="5">
    <location>
        <begin position="398"/>
        <end position="414"/>
    </location>
</feature>
<evidence type="ECO:0000259" key="6">
    <source>
        <dbReference type="Pfam" id="PF04932"/>
    </source>
</evidence>
<feature type="transmembrane region" description="Helical" evidence="5">
    <location>
        <begin position="115"/>
        <end position="134"/>
    </location>
</feature>
<keyword evidence="3 5" id="KW-1133">Transmembrane helix</keyword>
<dbReference type="PANTHER" id="PTHR37422">
    <property type="entry name" value="TEICHURONIC ACID BIOSYNTHESIS PROTEIN TUAE"/>
    <property type="match status" value="1"/>
</dbReference>
<dbReference type="STRING" id="293826.Amet_0210"/>
<name>A6TJS7_ALKMQ</name>
<evidence type="ECO:0000256" key="5">
    <source>
        <dbReference type="SAM" id="Phobius"/>
    </source>
</evidence>
<feature type="domain" description="O-antigen ligase-related" evidence="6">
    <location>
        <begin position="206"/>
        <end position="347"/>
    </location>
</feature>
<keyword evidence="4 5" id="KW-0472">Membrane</keyword>
<dbReference type="KEGG" id="amt:Amet_0210"/>
<keyword evidence="8" id="KW-1185">Reference proteome</keyword>
<feature type="transmembrane region" description="Helical" evidence="5">
    <location>
        <begin position="245"/>
        <end position="266"/>
    </location>
</feature>
<dbReference type="eggNOG" id="COG3307">
    <property type="taxonomic scope" value="Bacteria"/>
</dbReference>
<feature type="transmembrane region" description="Helical" evidence="5">
    <location>
        <begin position="373"/>
        <end position="392"/>
    </location>
</feature>
<comment type="subcellular location">
    <subcellularLocation>
        <location evidence="1">Membrane</location>
        <topology evidence="1">Multi-pass membrane protein</topology>
    </subcellularLocation>
</comment>
<sequence length="423" mass="48647">MKKSVLLIVASSLMAADFISISLGFMELSLFRISLMLLAILTIFNYLKSNKKFALNNLSIQSKIIRFYLLWLFYAILSLGWVKDYDYWIRAVFYITVGFLCIWTFSVYLKEKKDFSKVFLVFFIMLVIHNLIGLNEVSTGVYRFADMTRIDRHGQFGYNAVARTPVSMFGNTNDFATVITLGIFITYIVFVNTNSKILKSISIFNLISSIYLLVRTDSRANMLGLAIGILVFTYLNFYRKLTVKTILLMFGVPLLIFNPFVLNQILTFVSDRLNFNFAGTGSDGIRVGLIKNGLLFLKETIGFGVGAGNIDFWMENYKVYYTGTIRNMHNWWMEILVGYGVFIFMGYIWTYLKMFKIFYKAYIKSDDKFIRTTSLGLISLMSAFIVSAISSSSNVGSSWMWMIWGVVIAFVGYVENKRKQISY</sequence>
<dbReference type="InterPro" id="IPR007016">
    <property type="entry name" value="O-antigen_ligase-rel_domated"/>
</dbReference>
<feature type="transmembrane region" description="Helical" evidence="5">
    <location>
        <begin position="220"/>
        <end position="238"/>
    </location>
</feature>
<gene>
    <name evidence="7" type="ordered locus">Amet_0210</name>
</gene>
<dbReference type="OrthoDB" id="9255580at2"/>
<feature type="transmembrane region" description="Helical" evidence="5">
    <location>
        <begin position="65"/>
        <end position="82"/>
    </location>
</feature>
<evidence type="ECO:0000256" key="3">
    <source>
        <dbReference type="ARBA" id="ARBA00022989"/>
    </source>
</evidence>
<dbReference type="Pfam" id="PF04932">
    <property type="entry name" value="Wzy_C"/>
    <property type="match status" value="1"/>
</dbReference>
<dbReference type="RefSeq" id="WP_011971354.1">
    <property type="nucleotide sequence ID" value="NC_009633.1"/>
</dbReference>
<dbReference type="GO" id="GO:0016020">
    <property type="term" value="C:membrane"/>
    <property type="evidence" value="ECO:0007669"/>
    <property type="project" value="UniProtKB-SubCell"/>
</dbReference>
<dbReference type="EMBL" id="CP000724">
    <property type="protein sequence ID" value="ABR46445.1"/>
    <property type="molecule type" value="Genomic_DNA"/>
</dbReference>
<dbReference type="HOGENOM" id="CLU_623674_0_0_9"/>
<evidence type="ECO:0000313" key="8">
    <source>
        <dbReference type="Proteomes" id="UP000001572"/>
    </source>
</evidence>
<protein>
    <submittedName>
        <fullName evidence="7">O-antigen polymerase</fullName>
    </submittedName>
</protein>
<evidence type="ECO:0000256" key="2">
    <source>
        <dbReference type="ARBA" id="ARBA00022692"/>
    </source>
</evidence>
<reference evidence="8" key="1">
    <citation type="journal article" date="2016" name="Genome Announc.">
        <title>Complete genome sequence of Alkaliphilus metalliredigens strain QYMF, an alkaliphilic and metal-reducing bacterium isolated from borax-contaminated leachate ponds.</title>
        <authorList>
            <person name="Hwang C."/>
            <person name="Copeland A."/>
            <person name="Lucas S."/>
            <person name="Lapidus A."/>
            <person name="Barry K."/>
            <person name="Detter J.C."/>
            <person name="Glavina Del Rio T."/>
            <person name="Hammon N."/>
            <person name="Israni S."/>
            <person name="Dalin E."/>
            <person name="Tice H."/>
            <person name="Pitluck S."/>
            <person name="Chertkov O."/>
            <person name="Brettin T."/>
            <person name="Bruce D."/>
            <person name="Han C."/>
            <person name="Schmutz J."/>
            <person name="Larimer F."/>
            <person name="Land M.L."/>
            <person name="Hauser L."/>
            <person name="Kyrpides N."/>
            <person name="Mikhailova N."/>
            <person name="Ye Q."/>
            <person name="Zhou J."/>
            <person name="Richardson P."/>
            <person name="Fields M.W."/>
        </authorList>
    </citation>
    <scope>NUCLEOTIDE SEQUENCE [LARGE SCALE GENOMIC DNA]</scope>
    <source>
        <strain evidence="8">QYMF</strain>
    </source>
</reference>
<accession>A6TJS7</accession>
<dbReference type="Proteomes" id="UP000001572">
    <property type="component" value="Chromosome"/>
</dbReference>